<name>N1MLK8_9SPHN</name>
<reference evidence="2 3" key="1">
    <citation type="submission" date="2013-03" db="EMBL/GenBank/DDBJ databases">
        <authorList>
            <person name="Le V."/>
        </authorList>
    </citation>
    <scope>NUCLEOTIDE SEQUENCE [LARGE SCALE GENOMIC DNA]</scope>
    <source>
        <strain evidence="2 3">BiD32</strain>
    </source>
</reference>
<dbReference type="Gene3D" id="3.40.50.1010">
    <property type="entry name" value="5'-nuclease"/>
    <property type="match status" value="1"/>
</dbReference>
<dbReference type="InterPro" id="IPR002716">
    <property type="entry name" value="PIN_dom"/>
</dbReference>
<protein>
    <recommendedName>
        <fullName evidence="1">PIN domain-containing protein</fullName>
    </recommendedName>
</protein>
<accession>N1MLK8</accession>
<keyword evidence="3" id="KW-1185">Reference proteome</keyword>
<evidence type="ECO:0000313" key="3">
    <source>
        <dbReference type="Proteomes" id="UP000013201"/>
    </source>
</evidence>
<evidence type="ECO:0000313" key="2">
    <source>
        <dbReference type="EMBL" id="CCW17614.1"/>
    </source>
</evidence>
<gene>
    <name evidence="2" type="ORF">EBBID32_19550</name>
</gene>
<dbReference type="SUPFAM" id="SSF88723">
    <property type="entry name" value="PIN domain-like"/>
    <property type="match status" value="1"/>
</dbReference>
<reference evidence="3" key="2">
    <citation type="submission" date="2013-04" db="EMBL/GenBank/DDBJ databases">
        <title>Bisphenol A degrading Sphingobium sp. strain BiD32.</title>
        <authorList>
            <person name="Nielsen J.L."/>
            <person name="Zhou N.A."/>
            <person name="Kjeldal H."/>
        </authorList>
    </citation>
    <scope>NUCLEOTIDE SEQUENCE [LARGE SCALE GENOMIC DNA]</scope>
    <source>
        <strain evidence="3">BiD32</strain>
    </source>
</reference>
<evidence type="ECO:0000259" key="1">
    <source>
        <dbReference type="Pfam" id="PF01850"/>
    </source>
</evidence>
<feature type="domain" description="PIN" evidence="1">
    <location>
        <begin position="2"/>
        <end position="106"/>
    </location>
</feature>
<dbReference type="EMBL" id="CAVK010000087">
    <property type="protein sequence ID" value="CCW17614.1"/>
    <property type="molecule type" value="Genomic_DNA"/>
</dbReference>
<comment type="caution">
    <text evidence="2">The sequence shown here is derived from an EMBL/GenBank/DDBJ whole genome shotgun (WGS) entry which is preliminary data.</text>
</comment>
<sequence>MLAFIRGEPHSLDEDQVLAGAGISSVNLAEVIGVLLAKGVPDERIALAIDRLGLKVVPLEGEAAALAGRLIPRGRPLNIGLGDCACIATGIVLGVPIYTGDPDWLQLEVDADIKLIR</sequence>
<dbReference type="InterPro" id="IPR029060">
    <property type="entry name" value="PIN-like_dom_sf"/>
</dbReference>
<organism evidence="2 3">
    <name type="scientific">Sphingobium indicum BiD32</name>
    <dbReference type="NCBI Taxonomy" id="1301087"/>
    <lineage>
        <taxon>Bacteria</taxon>
        <taxon>Pseudomonadati</taxon>
        <taxon>Pseudomonadota</taxon>
        <taxon>Alphaproteobacteria</taxon>
        <taxon>Sphingomonadales</taxon>
        <taxon>Sphingomonadaceae</taxon>
        <taxon>Sphingobium</taxon>
    </lineage>
</organism>
<proteinExistence type="predicted"/>
<dbReference type="AlphaFoldDB" id="N1MLK8"/>
<dbReference type="CDD" id="cd18682">
    <property type="entry name" value="PIN_VapC-like"/>
    <property type="match status" value="1"/>
</dbReference>
<dbReference type="Pfam" id="PF01850">
    <property type="entry name" value="PIN"/>
    <property type="match status" value="1"/>
</dbReference>
<dbReference type="Proteomes" id="UP000013201">
    <property type="component" value="Unassembled WGS sequence"/>
</dbReference>